<dbReference type="SUPFAM" id="SSF46689">
    <property type="entry name" value="Homeodomain-like"/>
    <property type="match status" value="1"/>
</dbReference>
<reference evidence="7" key="1">
    <citation type="journal article" date="2021" name="Curr. Microbiol.">
        <title>Complete genome of nocamycin-producing strain Saccharothrix syringae NRRL B-16468 reveals the biosynthetic potential for secondary metabolites.</title>
        <authorList>
            <person name="Mo X."/>
            <person name="Yang S."/>
        </authorList>
    </citation>
    <scope>NUCLEOTIDE SEQUENCE [LARGE SCALE GENOMIC DNA]</scope>
    <source>
        <strain evidence="7">ATCC 51364 / DSM 43886 / JCM 6844 / KCTC 9398 / NBRC 14523 / NRRL B-16468 / INA 2240</strain>
    </source>
</reference>
<dbReference type="PROSITE" id="PS50977">
    <property type="entry name" value="HTH_TETR_2"/>
    <property type="match status" value="1"/>
</dbReference>
<evidence type="ECO:0000256" key="2">
    <source>
        <dbReference type="ARBA" id="ARBA00023125"/>
    </source>
</evidence>
<feature type="DNA-binding region" description="H-T-H motif" evidence="4">
    <location>
        <begin position="17"/>
        <end position="36"/>
    </location>
</feature>
<feature type="domain" description="HTH tetR-type" evidence="5">
    <location>
        <begin position="1"/>
        <end position="54"/>
    </location>
</feature>
<evidence type="ECO:0000313" key="7">
    <source>
        <dbReference type="Proteomes" id="UP000325787"/>
    </source>
</evidence>
<dbReference type="InterPro" id="IPR009057">
    <property type="entry name" value="Homeodomain-like_sf"/>
</dbReference>
<dbReference type="InterPro" id="IPR049445">
    <property type="entry name" value="TetR_SbtR-like_C"/>
</dbReference>
<keyword evidence="3" id="KW-0804">Transcription</keyword>
<dbReference type="OrthoDB" id="9795011at2"/>
<dbReference type="InterPro" id="IPR001647">
    <property type="entry name" value="HTH_TetR"/>
</dbReference>
<dbReference type="KEGG" id="ssyi:EKG83_30635"/>
<evidence type="ECO:0000256" key="1">
    <source>
        <dbReference type="ARBA" id="ARBA00023015"/>
    </source>
</evidence>
<dbReference type="EMBL" id="CP034550">
    <property type="protein sequence ID" value="QFZ24610.1"/>
    <property type="molecule type" value="Genomic_DNA"/>
</dbReference>
<dbReference type="InterPro" id="IPR036271">
    <property type="entry name" value="Tet_transcr_reg_TetR-rel_C_sf"/>
</dbReference>
<sequence>MLEAARERLAAGDDSLQLNAIAKLAGVGVGTVYRHFPTRHALLEALVTERFRSLVDRARAAAGDDDPARGLRSLLRFALDLVTADAGFAAVLESADRAEGAAAALKSELDGAVTRLLDRAREVGAIRSDLDADDVRRLVCGVQHAVGAGGDAGLYLDVLLGGLRPR</sequence>
<keyword evidence="7" id="KW-1185">Reference proteome</keyword>
<dbReference type="PANTHER" id="PTHR30055">
    <property type="entry name" value="HTH-TYPE TRANSCRIPTIONAL REGULATOR RUTR"/>
    <property type="match status" value="1"/>
</dbReference>
<dbReference type="Proteomes" id="UP000325787">
    <property type="component" value="Chromosome"/>
</dbReference>
<dbReference type="GO" id="GO:0003700">
    <property type="term" value="F:DNA-binding transcription factor activity"/>
    <property type="evidence" value="ECO:0007669"/>
    <property type="project" value="TreeGrafter"/>
</dbReference>
<name>A0A5Q0HFJ3_SACSY</name>
<evidence type="ECO:0000256" key="4">
    <source>
        <dbReference type="PROSITE-ProRule" id="PRU00335"/>
    </source>
</evidence>
<dbReference type="Pfam" id="PF00440">
    <property type="entry name" value="TetR_N"/>
    <property type="match status" value="1"/>
</dbReference>
<dbReference type="PRINTS" id="PR00455">
    <property type="entry name" value="HTHTETR"/>
</dbReference>
<evidence type="ECO:0000256" key="3">
    <source>
        <dbReference type="ARBA" id="ARBA00023163"/>
    </source>
</evidence>
<organism evidence="6 7">
    <name type="scientific">Saccharothrix syringae</name>
    <name type="common">Nocardiopsis syringae</name>
    <dbReference type="NCBI Taxonomy" id="103733"/>
    <lineage>
        <taxon>Bacteria</taxon>
        <taxon>Bacillati</taxon>
        <taxon>Actinomycetota</taxon>
        <taxon>Actinomycetes</taxon>
        <taxon>Pseudonocardiales</taxon>
        <taxon>Pseudonocardiaceae</taxon>
        <taxon>Saccharothrix</taxon>
    </lineage>
</organism>
<dbReference type="SUPFAM" id="SSF48498">
    <property type="entry name" value="Tetracyclin repressor-like, C-terminal domain"/>
    <property type="match status" value="1"/>
</dbReference>
<dbReference type="AlphaFoldDB" id="A0A5Q0HFJ3"/>
<gene>
    <name evidence="6" type="ORF">EKG83_30635</name>
</gene>
<keyword evidence="1" id="KW-0805">Transcription regulation</keyword>
<evidence type="ECO:0000313" key="6">
    <source>
        <dbReference type="EMBL" id="QFZ24610.1"/>
    </source>
</evidence>
<dbReference type="Gene3D" id="1.10.357.10">
    <property type="entry name" value="Tetracycline Repressor, domain 2"/>
    <property type="match status" value="1"/>
</dbReference>
<protein>
    <submittedName>
        <fullName evidence="6">TetR/AcrR family transcriptional regulator</fullName>
    </submittedName>
</protein>
<keyword evidence="2 4" id="KW-0238">DNA-binding</keyword>
<dbReference type="PANTHER" id="PTHR30055:SF234">
    <property type="entry name" value="HTH-TYPE TRANSCRIPTIONAL REGULATOR BETI"/>
    <property type="match status" value="1"/>
</dbReference>
<dbReference type="GO" id="GO:0000976">
    <property type="term" value="F:transcription cis-regulatory region binding"/>
    <property type="evidence" value="ECO:0007669"/>
    <property type="project" value="TreeGrafter"/>
</dbReference>
<dbReference type="InterPro" id="IPR050109">
    <property type="entry name" value="HTH-type_TetR-like_transc_reg"/>
</dbReference>
<evidence type="ECO:0000259" key="5">
    <source>
        <dbReference type="PROSITE" id="PS50977"/>
    </source>
</evidence>
<proteinExistence type="predicted"/>
<accession>A0A5Q0HFJ3</accession>
<dbReference type="Pfam" id="PF21597">
    <property type="entry name" value="TetR_C_43"/>
    <property type="match status" value="1"/>
</dbReference>